<dbReference type="Pfam" id="PF11789">
    <property type="entry name" value="zf-Nse"/>
    <property type="match status" value="1"/>
</dbReference>
<feature type="region of interest" description="Disordered" evidence="13">
    <location>
        <begin position="73"/>
        <end position="107"/>
    </location>
</feature>
<dbReference type="InterPro" id="IPR013083">
    <property type="entry name" value="Znf_RING/FYVE/PHD"/>
</dbReference>
<evidence type="ECO:0000256" key="11">
    <source>
        <dbReference type="ARBA" id="ARBA00023242"/>
    </source>
</evidence>
<dbReference type="GO" id="GO:0000724">
    <property type="term" value="P:double-strand break repair via homologous recombination"/>
    <property type="evidence" value="ECO:0007669"/>
    <property type="project" value="InterPro"/>
</dbReference>
<evidence type="ECO:0000313" key="16">
    <source>
        <dbReference type="Proteomes" id="UP001152646"/>
    </source>
</evidence>
<name>A0A9W4NTW9_9EURO</name>
<dbReference type="Gene3D" id="3.30.40.10">
    <property type="entry name" value="Zinc/RING finger domain, C3HC4 (zinc finger)"/>
    <property type="match status" value="1"/>
</dbReference>
<evidence type="ECO:0000256" key="5">
    <source>
        <dbReference type="ARBA" id="ARBA00022679"/>
    </source>
</evidence>
<dbReference type="InterPro" id="IPR004181">
    <property type="entry name" value="Znf_MIZ"/>
</dbReference>
<evidence type="ECO:0000256" key="2">
    <source>
        <dbReference type="ARBA" id="ARBA00004718"/>
    </source>
</evidence>
<dbReference type="AlphaFoldDB" id="A0A9W4NTW9"/>
<dbReference type="GO" id="GO:0004842">
    <property type="term" value="F:ubiquitin-protein transferase activity"/>
    <property type="evidence" value="ECO:0007669"/>
    <property type="project" value="InterPro"/>
</dbReference>
<feature type="compositionally biased region" description="Acidic residues" evidence="13">
    <location>
        <begin position="403"/>
        <end position="417"/>
    </location>
</feature>
<feature type="compositionally biased region" description="Acidic residues" evidence="13">
    <location>
        <begin position="718"/>
        <end position="729"/>
    </location>
</feature>
<evidence type="ECO:0000256" key="3">
    <source>
        <dbReference type="ARBA" id="ARBA00008212"/>
    </source>
</evidence>
<dbReference type="GO" id="GO:0016925">
    <property type="term" value="P:protein sumoylation"/>
    <property type="evidence" value="ECO:0007669"/>
    <property type="project" value="TreeGrafter"/>
</dbReference>
<dbReference type="EC" id="5.2.1.8" evidence="4"/>
<dbReference type="GO" id="GO:0008270">
    <property type="term" value="F:zinc ion binding"/>
    <property type="evidence" value="ECO:0007669"/>
    <property type="project" value="UniProtKB-KW"/>
</dbReference>
<organism evidence="15 16">
    <name type="scientific">Penicillium salamii</name>
    <dbReference type="NCBI Taxonomy" id="1612424"/>
    <lineage>
        <taxon>Eukaryota</taxon>
        <taxon>Fungi</taxon>
        <taxon>Dikarya</taxon>
        <taxon>Ascomycota</taxon>
        <taxon>Pezizomycotina</taxon>
        <taxon>Eurotiomycetes</taxon>
        <taxon>Eurotiomycetidae</taxon>
        <taxon>Eurotiales</taxon>
        <taxon>Aspergillaceae</taxon>
        <taxon>Penicillium</taxon>
    </lineage>
</organism>
<dbReference type="SUPFAM" id="SSF57850">
    <property type="entry name" value="RING/U-box"/>
    <property type="match status" value="1"/>
</dbReference>
<dbReference type="CDD" id="cd16651">
    <property type="entry name" value="SPL-RING_NSE2"/>
    <property type="match status" value="1"/>
</dbReference>
<evidence type="ECO:0000256" key="12">
    <source>
        <dbReference type="PROSITE-ProRule" id="PRU00452"/>
    </source>
</evidence>
<evidence type="ECO:0000256" key="1">
    <source>
        <dbReference type="ARBA" id="ARBA00004123"/>
    </source>
</evidence>
<dbReference type="GO" id="GO:0005634">
    <property type="term" value="C:nucleus"/>
    <property type="evidence" value="ECO:0007669"/>
    <property type="project" value="UniProtKB-SubCell"/>
</dbReference>
<comment type="subcellular location">
    <subcellularLocation>
        <location evidence="1">Nucleus</location>
    </subcellularLocation>
</comment>
<feature type="compositionally biased region" description="Polar residues" evidence="13">
    <location>
        <begin position="639"/>
        <end position="649"/>
    </location>
</feature>
<comment type="similarity">
    <text evidence="3">Belongs to the NSE2 family.</text>
</comment>
<keyword evidence="9" id="KW-0862">Zinc</keyword>
<feature type="compositionally biased region" description="Acidic residues" evidence="13">
    <location>
        <begin position="170"/>
        <end position="187"/>
    </location>
</feature>
<dbReference type="InterPro" id="IPR026846">
    <property type="entry name" value="Nse2(Mms21)"/>
</dbReference>
<keyword evidence="10" id="KW-0697">Rotamase</keyword>
<reference evidence="15" key="1">
    <citation type="submission" date="2021-07" db="EMBL/GenBank/DDBJ databases">
        <authorList>
            <person name="Branca A.L. A."/>
        </authorList>
    </citation>
    <scope>NUCLEOTIDE SEQUENCE</scope>
</reference>
<feature type="compositionally biased region" description="Basic and acidic residues" evidence="13">
    <location>
        <begin position="73"/>
        <end position="91"/>
    </location>
</feature>
<evidence type="ECO:0000256" key="10">
    <source>
        <dbReference type="ARBA" id="ARBA00023110"/>
    </source>
</evidence>
<feature type="region of interest" description="Disordered" evidence="13">
    <location>
        <begin position="1"/>
        <end position="28"/>
    </location>
</feature>
<evidence type="ECO:0000256" key="6">
    <source>
        <dbReference type="ARBA" id="ARBA00022723"/>
    </source>
</evidence>
<evidence type="ECO:0000256" key="9">
    <source>
        <dbReference type="ARBA" id="ARBA00022833"/>
    </source>
</evidence>
<feature type="region of interest" description="Disordered" evidence="13">
    <location>
        <begin position="156"/>
        <end position="206"/>
    </location>
</feature>
<evidence type="ECO:0000256" key="4">
    <source>
        <dbReference type="ARBA" id="ARBA00013194"/>
    </source>
</evidence>
<comment type="caution">
    <text evidence="15">The sequence shown here is derived from an EMBL/GenBank/DDBJ whole genome shotgun (WGS) entry which is preliminary data.</text>
</comment>
<dbReference type="SMART" id="SM00504">
    <property type="entry name" value="Ubox"/>
    <property type="match status" value="1"/>
</dbReference>
<evidence type="ECO:0000256" key="7">
    <source>
        <dbReference type="ARBA" id="ARBA00022771"/>
    </source>
</evidence>
<feature type="compositionally biased region" description="Low complexity" evidence="13">
    <location>
        <begin position="481"/>
        <end position="490"/>
    </location>
</feature>
<feature type="domain" description="SP-RING-type" evidence="14">
    <location>
        <begin position="284"/>
        <end position="383"/>
    </location>
</feature>
<dbReference type="Proteomes" id="UP001152646">
    <property type="component" value="Unassembled WGS sequence"/>
</dbReference>
<gene>
    <name evidence="15" type="ORF">PSALAMII_LOCUS8972</name>
</gene>
<feature type="region of interest" description="Disordered" evidence="13">
    <location>
        <begin position="379"/>
        <end position="750"/>
    </location>
</feature>
<sequence>MSATPGRRRAAPESRPPRPYTYQAPEAPLTVEDQRQFASLLSSQHLRDLRTHLSWAIDKLTASGGEVNERLADARGRYEREKENQRRRGEEVEPDEESEEYQRLAEEETKVEAITARLEEKTRSIVDCSARLQGLTDAIGEVEKEEADAIQAAIGVRQTRSRRSRRNVNEDDEEEEVEDPQDDSYEDPQEKEARERNAQNPPSSRIVAKIAAETEKWNGMSLTERYAGDNNYIGFYKMVHDSKFPSDDVPPLPHSSTWFSHMEDPAQSRGVSTRTRRNQAPAEDDDDIAIQRERVSLKCPLTLLPFEDPVTSTKCPHSFEREAIENMINSSKTTVAPPDSRRGQGRVKYIKCPVCATPLCGHDLRPDPVLLRKVRRAQELEEREAEDDHLEDGRKTKDRNEGIELDSGDESEGDAMDVDAKPSTQRIKPEPLSQPAPVQVDSGDEEEEEEEGAADVTADLDDESEEQEDEEQDEEEEGDTEGQVQSGQVKKGQEGAYQVTDKTGIEGDNQDEEDEDDEEADEEEEEDSEGQVQGEEGEDEKDEAYQDSDETDNDARDEEEEERDIPAHEEEPPENIVHETANTDEERAEQGHPEPAQKTGALQGQRIGSDGKIQQPIPPPVQEQSDKDSGGQPDEQHTGLAQTGASQPETVDHETADAGLPQTQANVAHEKNQSGAGNGEKADTNPAQTEASVDNEDDQTGAEDETADAGLAQTEASVDSESDQSEADGPDGSSASDDSDSDSVQLKVEG</sequence>
<dbReference type="PROSITE" id="PS51044">
    <property type="entry name" value="ZF_SP_RING"/>
    <property type="match status" value="1"/>
</dbReference>
<dbReference type="InterPro" id="IPR003613">
    <property type="entry name" value="Ubox_domain"/>
</dbReference>
<feature type="compositionally biased region" description="Acidic residues" evidence="13">
    <location>
        <begin position="442"/>
        <end position="480"/>
    </location>
</feature>
<evidence type="ECO:0000256" key="8">
    <source>
        <dbReference type="ARBA" id="ARBA00022786"/>
    </source>
</evidence>
<feature type="compositionally biased region" description="Basic and acidic residues" evidence="13">
    <location>
        <begin position="391"/>
        <end position="402"/>
    </location>
</feature>
<feature type="compositionally biased region" description="Acidic residues" evidence="13">
    <location>
        <begin position="508"/>
        <end position="563"/>
    </location>
</feature>
<feature type="region of interest" description="Disordered" evidence="13">
    <location>
        <begin position="256"/>
        <end position="283"/>
    </location>
</feature>
<dbReference type="GO" id="GO:0003755">
    <property type="term" value="F:peptidyl-prolyl cis-trans isomerase activity"/>
    <property type="evidence" value="ECO:0007669"/>
    <property type="project" value="UniProtKB-KW"/>
</dbReference>
<feature type="compositionally biased region" description="Acidic residues" evidence="13">
    <location>
        <begin position="693"/>
        <end position="707"/>
    </location>
</feature>
<dbReference type="GO" id="GO:0016567">
    <property type="term" value="P:protein ubiquitination"/>
    <property type="evidence" value="ECO:0007669"/>
    <property type="project" value="InterPro"/>
</dbReference>
<keyword evidence="8" id="KW-0833">Ubl conjugation pathway</keyword>
<dbReference type="GO" id="GO:0030915">
    <property type="term" value="C:Smc5-Smc6 complex"/>
    <property type="evidence" value="ECO:0007669"/>
    <property type="project" value="InterPro"/>
</dbReference>
<dbReference type="PANTHER" id="PTHR21330">
    <property type="entry name" value="E3 SUMO-PROTEIN LIGASE NSE2"/>
    <property type="match status" value="1"/>
</dbReference>
<proteinExistence type="inferred from homology"/>
<keyword evidence="7 12" id="KW-0863">Zinc-finger</keyword>
<keyword evidence="10" id="KW-0413">Isomerase</keyword>
<feature type="compositionally biased region" description="Acidic residues" evidence="13">
    <location>
        <begin position="381"/>
        <end position="390"/>
    </location>
</feature>
<dbReference type="OrthoDB" id="756301at2759"/>
<protein>
    <recommendedName>
        <fullName evidence="4">peptidylprolyl isomerase</fullName>
        <ecNumber evidence="4">5.2.1.8</ecNumber>
    </recommendedName>
</protein>
<evidence type="ECO:0000256" key="13">
    <source>
        <dbReference type="SAM" id="MobiDB-lite"/>
    </source>
</evidence>
<keyword evidence="11" id="KW-0539">Nucleus</keyword>
<feature type="compositionally biased region" description="Basic and acidic residues" evidence="13">
    <location>
        <begin position="624"/>
        <end position="637"/>
    </location>
</feature>
<keyword evidence="5" id="KW-0808">Transferase</keyword>
<dbReference type="PANTHER" id="PTHR21330:SF1">
    <property type="entry name" value="E3 SUMO-PROTEIN LIGASE NSE2"/>
    <property type="match status" value="1"/>
</dbReference>
<dbReference type="GO" id="GO:0061665">
    <property type="term" value="F:SUMO ligase activity"/>
    <property type="evidence" value="ECO:0007669"/>
    <property type="project" value="TreeGrafter"/>
</dbReference>
<evidence type="ECO:0000259" key="14">
    <source>
        <dbReference type="PROSITE" id="PS51044"/>
    </source>
</evidence>
<keyword evidence="6" id="KW-0479">Metal-binding</keyword>
<accession>A0A9W4NTW9</accession>
<comment type="pathway">
    <text evidence="2">Protein modification; protein sumoylation.</text>
</comment>
<evidence type="ECO:0000313" key="15">
    <source>
        <dbReference type="EMBL" id="CAG8409098.1"/>
    </source>
</evidence>
<dbReference type="EMBL" id="CAJVPA010000217">
    <property type="protein sequence ID" value="CAG8409098.1"/>
    <property type="molecule type" value="Genomic_DNA"/>
</dbReference>
<feature type="compositionally biased region" description="Basic and acidic residues" evidence="13">
    <location>
        <begin position="188"/>
        <end position="197"/>
    </location>
</feature>